<reference evidence="1" key="1">
    <citation type="journal article" date="2021" name="Genome Biol. Evol.">
        <title>The assembled and annotated genome of the fairy-ring fungus Marasmius oreades.</title>
        <authorList>
            <person name="Hiltunen M."/>
            <person name="Ament-Velasquez S.L."/>
            <person name="Johannesson H."/>
        </authorList>
    </citation>
    <scope>NUCLEOTIDE SEQUENCE</scope>
    <source>
        <strain evidence="1">03SP1</strain>
    </source>
</reference>
<protein>
    <submittedName>
        <fullName evidence="1">Uncharacterized protein</fullName>
    </submittedName>
</protein>
<evidence type="ECO:0000313" key="2">
    <source>
        <dbReference type="Proteomes" id="UP001049176"/>
    </source>
</evidence>
<gene>
    <name evidence="1" type="ORF">E1B28_000630</name>
</gene>
<dbReference type="Proteomes" id="UP001049176">
    <property type="component" value="Chromosome 1"/>
</dbReference>
<dbReference type="RefSeq" id="XP_043015187.1">
    <property type="nucleotide sequence ID" value="XM_043146485.1"/>
</dbReference>
<dbReference type="GeneID" id="66069706"/>
<comment type="caution">
    <text evidence="1">The sequence shown here is derived from an EMBL/GenBank/DDBJ whole genome shotgun (WGS) entry which is preliminary data.</text>
</comment>
<feature type="non-terminal residue" evidence="1">
    <location>
        <position position="1"/>
    </location>
</feature>
<dbReference type="EMBL" id="CM032181">
    <property type="protein sequence ID" value="KAG7098717.1"/>
    <property type="molecule type" value="Genomic_DNA"/>
</dbReference>
<keyword evidence="2" id="KW-1185">Reference proteome</keyword>
<proteinExistence type="predicted"/>
<organism evidence="1 2">
    <name type="scientific">Marasmius oreades</name>
    <name type="common">fairy-ring Marasmius</name>
    <dbReference type="NCBI Taxonomy" id="181124"/>
    <lineage>
        <taxon>Eukaryota</taxon>
        <taxon>Fungi</taxon>
        <taxon>Dikarya</taxon>
        <taxon>Basidiomycota</taxon>
        <taxon>Agaricomycotina</taxon>
        <taxon>Agaricomycetes</taxon>
        <taxon>Agaricomycetidae</taxon>
        <taxon>Agaricales</taxon>
        <taxon>Marasmiineae</taxon>
        <taxon>Marasmiaceae</taxon>
        <taxon>Marasmius</taxon>
    </lineage>
</organism>
<dbReference type="AlphaFoldDB" id="A0A9P7V1W9"/>
<evidence type="ECO:0000313" key="1">
    <source>
        <dbReference type="EMBL" id="KAG7098717.1"/>
    </source>
</evidence>
<sequence length="59" mass="6392">STPCGLVGILLCKDGVSERIPDAVHKSNPNWFQGLSEYPPSPFTQCTMAMVPLISKNDT</sequence>
<name>A0A9P7V1W9_9AGAR</name>
<accession>A0A9P7V1W9</accession>
<dbReference type="KEGG" id="more:E1B28_000630"/>